<evidence type="ECO:0000313" key="2">
    <source>
        <dbReference type="Proteomes" id="UP001597120"/>
    </source>
</evidence>
<organism evidence="1 2">
    <name type="scientific">Paenibacillus residui</name>
    <dbReference type="NCBI Taxonomy" id="629724"/>
    <lineage>
        <taxon>Bacteria</taxon>
        <taxon>Bacillati</taxon>
        <taxon>Bacillota</taxon>
        <taxon>Bacilli</taxon>
        <taxon>Bacillales</taxon>
        <taxon>Paenibacillaceae</taxon>
        <taxon>Paenibacillus</taxon>
    </lineage>
</organism>
<reference evidence="2" key="1">
    <citation type="journal article" date="2019" name="Int. J. Syst. Evol. Microbiol.">
        <title>The Global Catalogue of Microorganisms (GCM) 10K type strain sequencing project: providing services to taxonomists for standard genome sequencing and annotation.</title>
        <authorList>
            <consortium name="The Broad Institute Genomics Platform"/>
            <consortium name="The Broad Institute Genome Sequencing Center for Infectious Disease"/>
            <person name="Wu L."/>
            <person name="Ma J."/>
        </authorList>
    </citation>
    <scope>NUCLEOTIDE SEQUENCE [LARGE SCALE GENOMIC DNA]</scope>
    <source>
        <strain evidence="2">CCUG 57263</strain>
    </source>
</reference>
<comment type="caution">
    <text evidence="1">The sequence shown here is derived from an EMBL/GenBank/DDBJ whole genome shotgun (WGS) entry which is preliminary data.</text>
</comment>
<sequence length="495" mass="56023">MASWWTRAVGEMSRLRNGLSGLWGLVTGSIGVTYTLDSTRVDYKKARALYDNTEENYKLGAGFAKKIVNATVGFMGIPEINSVDEEAKDRLQKFFKKNHSKVQRTQINAIKEADCFVWLTREDNPSLLYPEENKRLVYNIIPPEQVKKINRDPLTGEPLEYILESTHTWVDESGANRKATIKQRISAERRIIEVEGDPPPGLEAGETLNPWGFIPIVHFKNEGDETTEFGKSDLESVEPFLKAYHDVFLHAIQGSKMHSTPRLKLKLKDVAAFLRNNFGVNDPAEFAKKGGTLKLEGHEMLIFQESEDAAFIEAKSATGDATALLEFIFYCIISASETPEFVFGVHTPSSLASTKEQMPVFIQKIERKRQMFADSWKLLCRMVLSMISQSENVSFSTFETELIWENIDPRDSKDAAEELKLIVEALDKAVSGQLMSMEAAVEYLKYWIDTIRDFESDDPEVAGEKDRILQTSIFRARLEDASYLDAEKNELDKAG</sequence>
<keyword evidence="2" id="KW-1185">Reference proteome</keyword>
<dbReference type="InterPro" id="IPR021145">
    <property type="entry name" value="Portal_protein_SPP1_Gp6-like"/>
</dbReference>
<dbReference type="Pfam" id="PF05133">
    <property type="entry name" value="SPP1_portal"/>
    <property type="match status" value="1"/>
</dbReference>
<dbReference type="Proteomes" id="UP001597120">
    <property type="component" value="Unassembled WGS sequence"/>
</dbReference>
<dbReference type="RefSeq" id="WP_379286903.1">
    <property type="nucleotide sequence ID" value="NZ_JBHTIU010000023.1"/>
</dbReference>
<gene>
    <name evidence="1" type="ORF">ACFQ03_06430</name>
</gene>
<dbReference type="EMBL" id="JBHTIU010000023">
    <property type="protein sequence ID" value="MFD0868780.1"/>
    <property type="molecule type" value="Genomic_DNA"/>
</dbReference>
<name>A0ABW3D6J0_9BACL</name>
<proteinExistence type="predicted"/>
<protein>
    <submittedName>
        <fullName evidence="1">Phage portal protein</fullName>
    </submittedName>
</protein>
<accession>A0ABW3D6J0</accession>
<evidence type="ECO:0000313" key="1">
    <source>
        <dbReference type="EMBL" id="MFD0868780.1"/>
    </source>
</evidence>